<name>A0A4Q0SVX6_9BACT</name>
<gene>
    <name evidence="1" type="ORF">GRAN_4307</name>
</gene>
<dbReference type="Gene3D" id="1.10.10.10">
    <property type="entry name" value="Winged helix-like DNA-binding domain superfamily/Winged helix DNA-binding domain"/>
    <property type="match status" value="1"/>
</dbReference>
<dbReference type="Pfam" id="PF04255">
    <property type="entry name" value="DUF433"/>
    <property type="match status" value="1"/>
</dbReference>
<organism evidence="1 2">
    <name type="scientific">Granulicella sibirica</name>
    <dbReference type="NCBI Taxonomy" id="2479048"/>
    <lineage>
        <taxon>Bacteria</taxon>
        <taxon>Pseudomonadati</taxon>
        <taxon>Acidobacteriota</taxon>
        <taxon>Terriglobia</taxon>
        <taxon>Terriglobales</taxon>
        <taxon>Acidobacteriaceae</taxon>
        <taxon>Granulicella</taxon>
    </lineage>
</organism>
<comment type="caution">
    <text evidence="1">The sequence shown here is derived from an EMBL/GenBank/DDBJ whole genome shotgun (WGS) entry which is preliminary data.</text>
</comment>
<proteinExistence type="predicted"/>
<sequence>MNWLDCDQIEAVPGKVGGRPVIKGTRIEPEVLVVEAEYGRTPEETLADFPTLQIETIRAIQAFAAKQQQLVP</sequence>
<protein>
    <recommendedName>
        <fullName evidence="3">DUF433 domain-containing protein</fullName>
    </recommendedName>
</protein>
<evidence type="ECO:0000313" key="2">
    <source>
        <dbReference type="Proteomes" id="UP000289437"/>
    </source>
</evidence>
<dbReference type="InterPro" id="IPR009057">
    <property type="entry name" value="Homeodomain-like_sf"/>
</dbReference>
<evidence type="ECO:0008006" key="3">
    <source>
        <dbReference type="Google" id="ProtNLM"/>
    </source>
</evidence>
<dbReference type="InterPro" id="IPR036388">
    <property type="entry name" value="WH-like_DNA-bd_sf"/>
</dbReference>
<dbReference type="SUPFAM" id="SSF46689">
    <property type="entry name" value="Homeodomain-like"/>
    <property type="match status" value="1"/>
</dbReference>
<accession>A0A4Q0SVX6</accession>
<dbReference type="RefSeq" id="WP_128914858.1">
    <property type="nucleotide sequence ID" value="NZ_RDSM01000003.1"/>
</dbReference>
<keyword evidence="2" id="KW-1185">Reference proteome</keyword>
<dbReference type="AlphaFoldDB" id="A0A4Q0SVX6"/>
<evidence type="ECO:0000313" key="1">
    <source>
        <dbReference type="EMBL" id="RXH55203.1"/>
    </source>
</evidence>
<reference evidence="1 2" key="1">
    <citation type="submission" date="2018-11" db="EMBL/GenBank/DDBJ databases">
        <authorList>
            <person name="Mardanov A.V."/>
            <person name="Ravin N.V."/>
            <person name="Dedysh S.N."/>
        </authorList>
    </citation>
    <scope>NUCLEOTIDE SEQUENCE [LARGE SCALE GENOMIC DNA]</scope>
    <source>
        <strain evidence="1 2">AF10</strain>
    </source>
</reference>
<dbReference type="InterPro" id="IPR007367">
    <property type="entry name" value="DUF433"/>
</dbReference>
<dbReference type="EMBL" id="RDSM01000003">
    <property type="protein sequence ID" value="RXH55203.1"/>
    <property type="molecule type" value="Genomic_DNA"/>
</dbReference>
<dbReference type="Proteomes" id="UP000289437">
    <property type="component" value="Unassembled WGS sequence"/>
</dbReference>
<reference evidence="2" key="2">
    <citation type="submission" date="2019-02" db="EMBL/GenBank/DDBJ databases">
        <title>Granulicella sibirica sp. nov., a psychrotolerant acidobacterium isolated from an organic soil layer in forested tundra, West Siberia.</title>
        <authorList>
            <person name="Oshkin I.Y."/>
            <person name="Kulichevskaya I.S."/>
            <person name="Rijpstra W.I.C."/>
            <person name="Sinninghe Damste J.S."/>
            <person name="Rakitin A.L."/>
            <person name="Ravin N.V."/>
            <person name="Dedysh S.N."/>
        </authorList>
    </citation>
    <scope>NUCLEOTIDE SEQUENCE [LARGE SCALE GENOMIC DNA]</scope>
    <source>
        <strain evidence="2">AF10</strain>
    </source>
</reference>
<dbReference type="OrthoDB" id="9809515at2"/>